<evidence type="ECO:0000256" key="6">
    <source>
        <dbReference type="SAM" id="MobiDB-lite"/>
    </source>
</evidence>
<dbReference type="InterPro" id="IPR027417">
    <property type="entry name" value="P-loop_NTPase"/>
</dbReference>
<dbReference type="PANTHER" id="PTHR35807">
    <property type="entry name" value="TRANSCRIPTIONAL REGULATOR REDD-RELATED"/>
    <property type="match status" value="1"/>
</dbReference>
<comment type="similarity">
    <text evidence="1">Belongs to the AfsR/DnrI/RedD regulatory family.</text>
</comment>
<organism evidence="8 9">
    <name type="scientific">Micromonospora cathayae</name>
    <dbReference type="NCBI Taxonomy" id="3028804"/>
    <lineage>
        <taxon>Bacteria</taxon>
        <taxon>Bacillati</taxon>
        <taxon>Actinomycetota</taxon>
        <taxon>Actinomycetes</taxon>
        <taxon>Micromonosporales</taxon>
        <taxon>Micromonosporaceae</taxon>
        <taxon>Micromonospora</taxon>
    </lineage>
</organism>
<dbReference type="CDD" id="cd00383">
    <property type="entry name" value="trans_reg_C"/>
    <property type="match status" value="1"/>
</dbReference>
<feature type="domain" description="OmpR/PhoB-type" evidence="7">
    <location>
        <begin position="1"/>
        <end position="104"/>
    </location>
</feature>
<dbReference type="InterPro" id="IPR051677">
    <property type="entry name" value="AfsR-DnrI-RedD_regulator"/>
</dbReference>
<dbReference type="InterPro" id="IPR036388">
    <property type="entry name" value="WH-like_DNA-bd_sf"/>
</dbReference>
<dbReference type="InterPro" id="IPR016032">
    <property type="entry name" value="Sig_transdc_resp-reg_C-effctor"/>
</dbReference>
<keyword evidence="2" id="KW-0805">Transcription regulation</keyword>
<dbReference type="Gene3D" id="1.10.10.10">
    <property type="entry name" value="Winged helix-like DNA-binding domain superfamily/Winged helix DNA-binding domain"/>
    <property type="match status" value="1"/>
</dbReference>
<evidence type="ECO:0000259" key="7">
    <source>
        <dbReference type="PROSITE" id="PS51755"/>
    </source>
</evidence>
<dbReference type="InterPro" id="IPR041664">
    <property type="entry name" value="AAA_16"/>
</dbReference>
<dbReference type="Pfam" id="PF00486">
    <property type="entry name" value="Trans_reg_C"/>
    <property type="match status" value="1"/>
</dbReference>
<dbReference type="SUPFAM" id="SSF52540">
    <property type="entry name" value="P-loop containing nucleoside triphosphate hydrolases"/>
    <property type="match status" value="1"/>
</dbReference>
<gene>
    <name evidence="8" type="ORF">PVK37_25185</name>
</gene>
<dbReference type="Gene3D" id="1.25.40.10">
    <property type="entry name" value="Tetratricopeptide repeat domain"/>
    <property type="match status" value="1"/>
</dbReference>
<dbReference type="SUPFAM" id="SSF46894">
    <property type="entry name" value="C-terminal effector domain of the bipartite response regulators"/>
    <property type="match status" value="1"/>
</dbReference>
<dbReference type="Pfam" id="PF03704">
    <property type="entry name" value="BTAD"/>
    <property type="match status" value="1"/>
</dbReference>
<evidence type="ECO:0000313" key="8">
    <source>
        <dbReference type="EMBL" id="WDZ83729.1"/>
    </source>
</evidence>
<evidence type="ECO:0000256" key="5">
    <source>
        <dbReference type="PROSITE-ProRule" id="PRU01091"/>
    </source>
</evidence>
<evidence type="ECO:0000256" key="2">
    <source>
        <dbReference type="ARBA" id="ARBA00023015"/>
    </source>
</evidence>
<feature type="DNA-binding region" description="OmpR/PhoB-type" evidence="5">
    <location>
        <begin position="1"/>
        <end position="104"/>
    </location>
</feature>
<keyword evidence="3 5" id="KW-0238">DNA-binding</keyword>
<evidence type="ECO:0000256" key="1">
    <source>
        <dbReference type="ARBA" id="ARBA00005820"/>
    </source>
</evidence>
<dbReference type="SMART" id="SM00862">
    <property type="entry name" value="Trans_reg_C"/>
    <property type="match status" value="1"/>
</dbReference>
<dbReference type="SUPFAM" id="SSF48452">
    <property type="entry name" value="TPR-like"/>
    <property type="match status" value="1"/>
</dbReference>
<feature type="compositionally biased region" description="Low complexity" evidence="6">
    <location>
        <begin position="222"/>
        <end position="233"/>
    </location>
</feature>
<evidence type="ECO:0000313" key="9">
    <source>
        <dbReference type="Proteomes" id="UP001219605"/>
    </source>
</evidence>
<dbReference type="RefSeq" id="WP_275030287.1">
    <property type="nucleotide sequence ID" value="NZ_CP118615.1"/>
</dbReference>
<dbReference type="EMBL" id="CP118615">
    <property type="protein sequence ID" value="WDZ83729.1"/>
    <property type="molecule type" value="Genomic_DNA"/>
</dbReference>
<dbReference type="Pfam" id="PF13191">
    <property type="entry name" value="AAA_16"/>
    <property type="match status" value="1"/>
</dbReference>
<reference evidence="8 9" key="1">
    <citation type="submission" date="2023-02" db="EMBL/GenBank/DDBJ databases">
        <authorList>
            <person name="Mo P."/>
        </authorList>
    </citation>
    <scope>NUCLEOTIDE SEQUENCE [LARGE SCALE GENOMIC DNA]</scope>
    <source>
        <strain evidence="8 9">HUAS 3</strain>
    </source>
</reference>
<dbReference type="PANTHER" id="PTHR35807:SF1">
    <property type="entry name" value="TRANSCRIPTIONAL REGULATOR REDD"/>
    <property type="match status" value="1"/>
</dbReference>
<dbReference type="InterPro" id="IPR011990">
    <property type="entry name" value="TPR-like_helical_dom_sf"/>
</dbReference>
<keyword evidence="4" id="KW-0804">Transcription</keyword>
<proteinExistence type="inferred from homology"/>
<sequence>MSTQQVGIDLRLLGQVRVRRDGAELVLGSARRTAVLCVLALHAGRRVSREQLVAAVWGDDPPPSATGNIYTYVSTLRQLLEPARGRWTGGRLLSSGDGGYQLHVPRDAVDALRFESLRGTARRHRSSGDGPAELAALASALRCWQGDALTGVPGPFADVQRQRLTGLRIATAERHADLLAETGHPEDALRALRELVAAYPDREDLGARLAAARPGGPEPERPAAAARAGRPAGVVTGADGTTRSGPAVDTGPGHRPERETLFGRDVAVRRLRRAVAGITDGRGGSLVIEGPAGVGRTALLTAALPGAGDRGGYRIGWAVGDEVADRTPLGTLLEGVESALRGDPVRRELEHLAAGTDRYAGVDVDVVERAVTLVRRAAAEQPLTLVIDDLQWADPTTVQVWNRLGESVGELPLLLVAAVRSGAPERITGGEVIALGPLEHDPAVALVRAVAATPPEPEDLARILDDAGGHPLYLRLLAASGAGAGSSAELVAAVEAQLSPFTGDTRQVLRAVALLSAYGIRLPGTQPAGCTMGELAAVTDRTVDDLTRALAPVRAGGILAARDGTLAAGDRLWFRHRIVARTLYESTPAPLRVTLCRLYGKRLAAAGAAAERVMGQLLAGEVPLDDALAAWLVEHVERIAEAAPRMAVVALRQAHAQHTLDPARRLVLTAWLARVLLREGQHAAAAAGWVAARTSEPDLAGEMRWTAAYSHERRNEFEAAAEIARTALRERRIAAQWIDRLRLLLGRVRRQLPGNPTEPHLVRSRIMDGEAPLAGSPVTRDR</sequence>
<dbReference type="SMART" id="SM01043">
    <property type="entry name" value="BTAD"/>
    <property type="match status" value="1"/>
</dbReference>
<dbReference type="PROSITE" id="PS51755">
    <property type="entry name" value="OMPR_PHOB"/>
    <property type="match status" value="1"/>
</dbReference>
<dbReference type="InterPro" id="IPR005158">
    <property type="entry name" value="BTAD"/>
</dbReference>
<evidence type="ECO:0000256" key="3">
    <source>
        <dbReference type="ARBA" id="ARBA00023125"/>
    </source>
</evidence>
<keyword evidence="9" id="KW-1185">Reference proteome</keyword>
<dbReference type="Proteomes" id="UP001219605">
    <property type="component" value="Chromosome"/>
</dbReference>
<accession>A0ABY7ZP46</accession>
<feature type="region of interest" description="Disordered" evidence="6">
    <location>
        <begin position="212"/>
        <end position="258"/>
    </location>
</feature>
<evidence type="ECO:0000256" key="4">
    <source>
        <dbReference type="ARBA" id="ARBA00023163"/>
    </source>
</evidence>
<name>A0ABY7ZP46_9ACTN</name>
<dbReference type="InterPro" id="IPR001867">
    <property type="entry name" value="OmpR/PhoB-type_DNA-bd"/>
</dbReference>
<protein>
    <submittedName>
        <fullName evidence="8">AAA family ATPase</fullName>
    </submittedName>
</protein>